<sequence>MAYAGQAGRTTYRGSDTGDAALCQGISPTPSRFPRISWPALMSRFMPIVDPSSVLSRRPEERSRDDWFERTTHIKNSPTRFTFLCKVMPKAALGKLIMTFILFERCNPYVTFTSGMAVGKSTLQGDCHRKCSAEGLDKLIPYIRLQQSPNPYLLKPVYARNRLWSWGAAWVELASSSDSPRCQCSQETDDEQDRDRFFRLACARLSYLHVFPVNSPTLPWWRSETKI</sequence>
<protein>
    <submittedName>
        <fullName evidence="1">Uncharacterized protein</fullName>
    </submittedName>
</protein>
<dbReference type="Proteomes" id="UP001283341">
    <property type="component" value="Unassembled WGS sequence"/>
</dbReference>
<gene>
    <name evidence="1" type="ORF">B0H66DRAFT_588279</name>
</gene>
<proteinExistence type="predicted"/>
<evidence type="ECO:0000313" key="2">
    <source>
        <dbReference type="Proteomes" id="UP001283341"/>
    </source>
</evidence>
<dbReference type="AlphaFoldDB" id="A0AAE0IJH6"/>
<reference evidence="1" key="2">
    <citation type="submission" date="2023-06" db="EMBL/GenBank/DDBJ databases">
        <authorList>
            <consortium name="Lawrence Berkeley National Laboratory"/>
            <person name="Haridas S."/>
            <person name="Hensen N."/>
            <person name="Bonometti L."/>
            <person name="Westerberg I."/>
            <person name="Brannstrom I.O."/>
            <person name="Guillou S."/>
            <person name="Cros-Aarteil S."/>
            <person name="Calhoun S."/>
            <person name="Kuo A."/>
            <person name="Mondo S."/>
            <person name="Pangilinan J."/>
            <person name="Riley R."/>
            <person name="Labutti K."/>
            <person name="Andreopoulos B."/>
            <person name="Lipzen A."/>
            <person name="Chen C."/>
            <person name="Yanf M."/>
            <person name="Daum C."/>
            <person name="Ng V."/>
            <person name="Clum A."/>
            <person name="Steindorff A."/>
            <person name="Ohm R."/>
            <person name="Martin F."/>
            <person name="Silar P."/>
            <person name="Natvig D."/>
            <person name="Lalanne C."/>
            <person name="Gautier V."/>
            <person name="Ament-Velasquez S.L."/>
            <person name="Kruys A."/>
            <person name="Hutchinson M.I."/>
            <person name="Powell A.J."/>
            <person name="Barry K."/>
            <person name="Miller A.N."/>
            <person name="Grigoriev I.V."/>
            <person name="Debuchy R."/>
            <person name="Gladieux P."/>
            <person name="Thoren M.H."/>
            <person name="Johannesson H."/>
        </authorList>
    </citation>
    <scope>NUCLEOTIDE SEQUENCE</scope>
    <source>
        <strain evidence="1">CBS 118394</strain>
    </source>
</reference>
<keyword evidence="2" id="KW-1185">Reference proteome</keyword>
<name>A0AAE0IJH6_9PEZI</name>
<evidence type="ECO:0000313" key="1">
    <source>
        <dbReference type="EMBL" id="KAK3325521.1"/>
    </source>
</evidence>
<comment type="caution">
    <text evidence="1">The sequence shown here is derived from an EMBL/GenBank/DDBJ whole genome shotgun (WGS) entry which is preliminary data.</text>
</comment>
<reference evidence="1" key="1">
    <citation type="journal article" date="2023" name="Mol. Phylogenet. Evol.">
        <title>Genome-scale phylogeny and comparative genomics of the fungal order Sordariales.</title>
        <authorList>
            <person name="Hensen N."/>
            <person name="Bonometti L."/>
            <person name="Westerberg I."/>
            <person name="Brannstrom I.O."/>
            <person name="Guillou S."/>
            <person name="Cros-Aarteil S."/>
            <person name="Calhoun S."/>
            <person name="Haridas S."/>
            <person name="Kuo A."/>
            <person name="Mondo S."/>
            <person name="Pangilinan J."/>
            <person name="Riley R."/>
            <person name="LaButti K."/>
            <person name="Andreopoulos B."/>
            <person name="Lipzen A."/>
            <person name="Chen C."/>
            <person name="Yan M."/>
            <person name="Daum C."/>
            <person name="Ng V."/>
            <person name="Clum A."/>
            <person name="Steindorff A."/>
            <person name="Ohm R.A."/>
            <person name="Martin F."/>
            <person name="Silar P."/>
            <person name="Natvig D.O."/>
            <person name="Lalanne C."/>
            <person name="Gautier V."/>
            <person name="Ament-Velasquez S.L."/>
            <person name="Kruys A."/>
            <person name="Hutchinson M.I."/>
            <person name="Powell A.J."/>
            <person name="Barry K."/>
            <person name="Miller A.N."/>
            <person name="Grigoriev I.V."/>
            <person name="Debuchy R."/>
            <person name="Gladieux P."/>
            <person name="Hiltunen Thoren M."/>
            <person name="Johannesson H."/>
        </authorList>
    </citation>
    <scope>NUCLEOTIDE SEQUENCE</scope>
    <source>
        <strain evidence="1">CBS 118394</strain>
    </source>
</reference>
<accession>A0AAE0IJH6</accession>
<dbReference type="EMBL" id="JAUEDM010000002">
    <property type="protein sequence ID" value="KAK3325521.1"/>
    <property type="molecule type" value="Genomic_DNA"/>
</dbReference>
<organism evidence="1 2">
    <name type="scientific">Apodospora peruviana</name>
    <dbReference type="NCBI Taxonomy" id="516989"/>
    <lineage>
        <taxon>Eukaryota</taxon>
        <taxon>Fungi</taxon>
        <taxon>Dikarya</taxon>
        <taxon>Ascomycota</taxon>
        <taxon>Pezizomycotina</taxon>
        <taxon>Sordariomycetes</taxon>
        <taxon>Sordariomycetidae</taxon>
        <taxon>Sordariales</taxon>
        <taxon>Lasiosphaeriaceae</taxon>
        <taxon>Apodospora</taxon>
    </lineage>
</organism>